<feature type="domain" description="Saccharopine dehydrogenase NADP binding" evidence="3">
    <location>
        <begin position="7"/>
        <end position="111"/>
    </location>
</feature>
<dbReference type="GO" id="GO:0005886">
    <property type="term" value="C:plasma membrane"/>
    <property type="evidence" value="ECO:0007669"/>
    <property type="project" value="TreeGrafter"/>
</dbReference>
<evidence type="ECO:0000256" key="1">
    <source>
        <dbReference type="ARBA" id="ARBA00038048"/>
    </source>
</evidence>
<dbReference type="Pfam" id="PF03435">
    <property type="entry name" value="Sacchrp_dh_NADP"/>
    <property type="match status" value="1"/>
</dbReference>
<keyword evidence="5" id="KW-1185">Reference proteome</keyword>
<comment type="caution">
    <text evidence="4">The sequence shown here is derived from an EMBL/GenBank/DDBJ whole genome shotgun (WGS) entry which is preliminary data.</text>
</comment>
<keyword evidence="2" id="KW-1133">Transmembrane helix</keyword>
<dbReference type="GO" id="GO:0005811">
    <property type="term" value="C:lipid droplet"/>
    <property type="evidence" value="ECO:0007669"/>
    <property type="project" value="TreeGrafter"/>
</dbReference>
<dbReference type="GO" id="GO:0009247">
    <property type="term" value="P:glycolipid biosynthetic process"/>
    <property type="evidence" value="ECO:0007669"/>
    <property type="project" value="TreeGrafter"/>
</dbReference>
<evidence type="ECO:0000313" key="4">
    <source>
        <dbReference type="EMBL" id="KAJ7350786.1"/>
    </source>
</evidence>
<evidence type="ECO:0000313" key="5">
    <source>
        <dbReference type="Proteomes" id="UP001218218"/>
    </source>
</evidence>
<proteinExistence type="inferred from homology"/>
<comment type="similarity">
    <text evidence="1">Belongs to the saccharopine dehydrogenase family.</text>
</comment>
<sequence>MSTKPTVLVLGATGFTGKLITQYLAGHKDSAAFTLALGARSKSRLDAVVSSLGLGTAVELHVVDTTRQEQLDALVKTATVVINTVGPFFLWGTPVVQACVKHGVHYVDITGETHWIKRIITTFHYTATKSGAIIIPSCGLDSLPADITAYISSKTLRDHSGQRVDIDTSLSAYSMSGGMSGGTIGTGITTLEQVPKEELRVARKEYSISPAVGTPTPRRPLVYRLFLPDTGRTLIGALYFMAPVDRALLQRSWGLLEAEAAQDTSYHHYGPAFKYDEFIVTGGAVRAVLLTLAMAIGAGVMMVTPLRWLIKKVLPKPGEGPSESVRENGFLKLTNLTTAVASSGSAPLQAKTVLVGKGDPGYKLTSALISEAALSLALTPRDALPAIGRRGGVLTPSTALGDVLVDRLAASGRVTFESGVVRAREGKKTV</sequence>
<dbReference type="GO" id="GO:0005739">
    <property type="term" value="C:mitochondrion"/>
    <property type="evidence" value="ECO:0007669"/>
    <property type="project" value="TreeGrafter"/>
</dbReference>
<dbReference type="PANTHER" id="PTHR12286">
    <property type="entry name" value="SACCHAROPINE DEHYDROGENASE-LIKE OXIDOREDUCTASE"/>
    <property type="match status" value="1"/>
</dbReference>
<feature type="transmembrane region" description="Helical" evidence="2">
    <location>
        <begin position="287"/>
        <end position="310"/>
    </location>
</feature>
<dbReference type="Proteomes" id="UP001218218">
    <property type="component" value="Unassembled WGS sequence"/>
</dbReference>
<accession>A0AAD7A6Y3</accession>
<keyword evidence="2" id="KW-0812">Transmembrane</keyword>
<evidence type="ECO:0000256" key="2">
    <source>
        <dbReference type="SAM" id="Phobius"/>
    </source>
</evidence>
<dbReference type="SUPFAM" id="SSF51735">
    <property type="entry name" value="NAD(P)-binding Rossmann-fold domains"/>
    <property type="match status" value="1"/>
</dbReference>
<dbReference type="AlphaFoldDB" id="A0AAD7A6Y3"/>
<name>A0AAD7A6Y3_9AGAR</name>
<dbReference type="EMBL" id="JARIHO010000014">
    <property type="protein sequence ID" value="KAJ7350786.1"/>
    <property type="molecule type" value="Genomic_DNA"/>
</dbReference>
<dbReference type="InterPro" id="IPR036291">
    <property type="entry name" value="NAD(P)-bd_dom_sf"/>
</dbReference>
<dbReference type="Gene3D" id="3.40.50.720">
    <property type="entry name" value="NAD(P)-binding Rossmann-like Domain"/>
    <property type="match status" value="1"/>
</dbReference>
<dbReference type="InterPro" id="IPR005097">
    <property type="entry name" value="Sacchrp_dh_NADP-bd"/>
</dbReference>
<keyword evidence="2" id="KW-0472">Membrane</keyword>
<organism evidence="4 5">
    <name type="scientific">Mycena albidolilacea</name>
    <dbReference type="NCBI Taxonomy" id="1033008"/>
    <lineage>
        <taxon>Eukaryota</taxon>
        <taxon>Fungi</taxon>
        <taxon>Dikarya</taxon>
        <taxon>Basidiomycota</taxon>
        <taxon>Agaricomycotina</taxon>
        <taxon>Agaricomycetes</taxon>
        <taxon>Agaricomycetidae</taxon>
        <taxon>Agaricales</taxon>
        <taxon>Marasmiineae</taxon>
        <taxon>Mycenaceae</taxon>
        <taxon>Mycena</taxon>
    </lineage>
</organism>
<gene>
    <name evidence="4" type="ORF">DFH08DRAFT_923704</name>
</gene>
<protein>
    <submittedName>
        <fullName evidence="4">Saccharopine dehydrogenase-domain-containing protein</fullName>
    </submittedName>
</protein>
<dbReference type="InterPro" id="IPR051276">
    <property type="entry name" value="Saccharopine_DH-like_oxidrdct"/>
</dbReference>
<dbReference type="PANTHER" id="PTHR12286:SF5">
    <property type="entry name" value="SACCHAROPINE DEHYDROGENASE-LIKE OXIDOREDUCTASE"/>
    <property type="match status" value="1"/>
</dbReference>
<reference evidence="4" key="1">
    <citation type="submission" date="2023-03" db="EMBL/GenBank/DDBJ databases">
        <title>Massive genome expansion in bonnet fungi (Mycena s.s.) driven by repeated elements and novel gene families across ecological guilds.</title>
        <authorList>
            <consortium name="Lawrence Berkeley National Laboratory"/>
            <person name="Harder C.B."/>
            <person name="Miyauchi S."/>
            <person name="Viragh M."/>
            <person name="Kuo A."/>
            <person name="Thoen E."/>
            <person name="Andreopoulos B."/>
            <person name="Lu D."/>
            <person name="Skrede I."/>
            <person name="Drula E."/>
            <person name="Henrissat B."/>
            <person name="Morin E."/>
            <person name="Kohler A."/>
            <person name="Barry K."/>
            <person name="LaButti K."/>
            <person name="Morin E."/>
            <person name="Salamov A."/>
            <person name="Lipzen A."/>
            <person name="Mereny Z."/>
            <person name="Hegedus B."/>
            <person name="Baldrian P."/>
            <person name="Stursova M."/>
            <person name="Weitz H."/>
            <person name="Taylor A."/>
            <person name="Grigoriev I.V."/>
            <person name="Nagy L.G."/>
            <person name="Martin F."/>
            <person name="Kauserud H."/>
        </authorList>
    </citation>
    <scope>NUCLEOTIDE SEQUENCE</scope>
    <source>
        <strain evidence="4">CBHHK002</strain>
    </source>
</reference>
<evidence type="ECO:0000259" key="3">
    <source>
        <dbReference type="Pfam" id="PF03435"/>
    </source>
</evidence>